<dbReference type="PROSITE" id="PS51173">
    <property type="entry name" value="CBM2"/>
    <property type="match status" value="1"/>
</dbReference>
<feature type="transmembrane region" description="Helical" evidence="2">
    <location>
        <begin position="28"/>
        <end position="49"/>
    </location>
</feature>
<sequence length="228" mass="23527">MMERRDGPGRAPGRHRSPEKPPPARGRLLTAAVAAFVLAGASLVGWALLNEPAPEPRAAGCAPHCTVAAPPEPSSPSQRPPAPAASDSVPSPTPSRTPTTTPTARASATPDGDRERGRGDRGRRDDDDRGDSRPRVRFTTQGDWGTNFIGAVTVANHGGRSVDAGTLVFGYGRGVEIVSTWGAPHSWSGGAVVARVGVLPPGGSATVTFQGQGRASPPDHCALDGRRC</sequence>
<evidence type="ECO:0000313" key="4">
    <source>
        <dbReference type="EMBL" id="MFD0899028.1"/>
    </source>
</evidence>
<evidence type="ECO:0000256" key="1">
    <source>
        <dbReference type="SAM" id="MobiDB-lite"/>
    </source>
</evidence>
<protein>
    <submittedName>
        <fullName evidence="4">Cellulose binding domain-containing protein</fullName>
    </submittedName>
</protein>
<feature type="compositionally biased region" description="Low complexity" evidence="1">
    <location>
        <begin position="84"/>
        <end position="110"/>
    </location>
</feature>
<feature type="compositionally biased region" description="Pro residues" evidence="1">
    <location>
        <begin position="70"/>
        <end position="83"/>
    </location>
</feature>
<organism evidence="4 5">
    <name type="scientific">Actinomadura sediminis</name>
    <dbReference type="NCBI Taxonomy" id="1038904"/>
    <lineage>
        <taxon>Bacteria</taxon>
        <taxon>Bacillati</taxon>
        <taxon>Actinomycetota</taxon>
        <taxon>Actinomycetes</taxon>
        <taxon>Streptosporangiales</taxon>
        <taxon>Thermomonosporaceae</taxon>
        <taxon>Actinomadura</taxon>
    </lineage>
</organism>
<dbReference type="EMBL" id="JBHTJA010000001">
    <property type="protein sequence ID" value="MFD0899028.1"/>
    <property type="molecule type" value="Genomic_DNA"/>
</dbReference>
<evidence type="ECO:0000259" key="3">
    <source>
        <dbReference type="PROSITE" id="PS51173"/>
    </source>
</evidence>
<keyword evidence="5" id="KW-1185">Reference proteome</keyword>
<gene>
    <name evidence="4" type="ORF">ACFQ11_01295</name>
</gene>
<proteinExistence type="predicted"/>
<accession>A0ABW3EFH0</accession>
<name>A0ABW3EFH0_9ACTN</name>
<feature type="region of interest" description="Disordered" evidence="1">
    <location>
        <begin position="53"/>
        <end position="142"/>
    </location>
</feature>
<feature type="compositionally biased region" description="Basic and acidic residues" evidence="1">
    <location>
        <begin position="111"/>
        <end position="134"/>
    </location>
</feature>
<reference evidence="5" key="1">
    <citation type="journal article" date="2019" name="Int. J. Syst. Evol. Microbiol.">
        <title>The Global Catalogue of Microorganisms (GCM) 10K type strain sequencing project: providing services to taxonomists for standard genome sequencing and annotation.</title>
        <authorList>
            <consortium name="The Broad Institute Genomics Platform"/>
            <consortium name="The Broad Institute Genome Sequencing Center for Infectious Disease"/>
            <person name="Wu L."/>
            <person name="Ma J."/>
        </authorList>
    </citation>
    <scope>NUCLEOTIDE SEQUENCE [LARGE SCALE GENOMIC DNA]</scope>
    <source>
        <strain evidence="5">JCM 31202</strain>
    </source>
</reference>
<dbReference type="InterPro" id="IPR012291">
    <property type="entry name" value="CBM2_carb-bd_dom_sf"/>
</dbReference>
<dbReference type="RefSeq" id="WP_378295909.1">
    <property type="nucleotide sequence ID" value="NZ_JBHTJA010000001.1"/>
</dbReference>
<comment type="caution">
    <text evidence="4">The sequence shown here is derived from an EMBL/GenBank/DDBJ whole genome shotgun (WGS) entry which is preliminary data.</text>
</comment>
<dbReference type="Proteomes" id="UP001596972">
    <property type="component" value="Unassembled WGS sequence"/>
</dbReference>
<keyword evidence="2" id="KW-0812">Transmembrane</keyword>
<evidence type="ECO:0000256" key="2">
    <source>
        <dbReference type="SAM" id="Phobius"/>
    </source>
</evidence>
<dbReference type="SUPFAM" id="SSF49384">
    <property type="entry name" value="Carbohydrate-binding domain"/>
    <property type="match status" value="1"/>
</dbReference>
<feature type="domain" description="CBM2" evidence="3">
    <location>
        <begin position="99"/>
        <end position="228"/>
    </location>
</feature>
<keyword evidence="2" id="KW-0472">Membrane</keyword>
<keyword evidence="2" id="KW-1133">Transmembrane helix</keyword>
<feature type="region of interest" description="Disordered" evidence="1">
    <location>
        <begin position="1"/>
        <end position="26"/>
    </location>
</feature>
<evidence type="ECO:0000313" key="5">
    <source>
        <dbReference type="Proteomes" id="UP001596972"/>
    </source>
</evidence>
<dbReference type="Gene3D" id="2.60.40.290">
    <property type="match status" value="1"/>
</dbReference>
<dbReference type="SMART" id="SM00637">
    <property type="entry name" value="CBD_II"/>
    <property type="match status" value="1"/>
</dbReference>
<dbReference type="InterPro" id="IPR008965">
    <property type="entry name" value="CBM2/CBM3_carb-bd_dom_sf"/>
</dbReference>
<dbReference type="Pfam" id="PF00553">
    <property type="entry name" value="CBM_2"/>
    <property type="match status" value="1"/>
</dbReference>
<dbReference type="InterPro" id="IPR001919">
    <property type="entry name" value="CBD2"/>
</dbReference>